<evidence type="ECO:0000313" key="3">
    <source>
        <dbReference type="Proteomes" id="UP000386575"/>
    </source>
</evidence>
<dbReference type="RefSeq" id="WP_151041013.1">
    <property type="nucleotide sequence ID" value="NZ_VZUL01000002.1"/>
</dbReference>
<gene>
    <name evidence="2" type="ORF">F4V91_02245</name>
</gene>
<dbReference type="InterPro" id="IPR032710">
    <property type="entry name" value="NTF2-like_dom_sf"/>
</dbReference>
<dbReference type="EMBL" id="VZUL01000002">
    <property type="protein sequence ID" value="KAB1085359.1"/>
    <property type="molecule type" value="Genomic_DNA"/>
</dbReference>
<reference evidence="2 3" key="1">
    <citation type="submission" date="2019-09" db="EMBL/GenBank/DDBJ databases">
        <title>Genome sequencing of Ng87 strain.</title>
        <authorList>
            <person name="Karasev E.S."/>
            <person name="Andronov E."/>
        </authorList>
    </citation>
    <scope>NUCLEOTIDE SEQUENCE [LARGE SCALE GENOMIC DNA]</scope>
    <source>
        <strain evidence="2 3">Ng87</strain>
    </source>
</reference>
<name>A0A6A1TLR3_NEOGA</name>
<organism evidence="2 3">
    <name type="scientific">Neorhizobium galegae</name>
    <name type="common">Rhizobium galegae</name>
    <dbReference type="NCBI Taxonomy" id="399"/>
    <lineage>
        <taxon>Bacteria</taxon>
        <taxon>Pseudomonadati</taxon>
        <taxon>Pseudomonadota</taxon>
        <taxon>Alphaproteobacteria</taxon>
        <taxon>Hyphomicrobiales</taxon>
        <taxon>Rhizobiaceae</taxon>
        <taxon>Rhizobium/Agrobacterium group</taxon>
        <taxon>Neorhizobium</taxon>
    </lineage>
</organism>
<evidence type="ECO:0000259" key="1">
    <source>
        <dbReference type="Pfam" id="PF13577"/>
    </source>
</evidence>
<dbReference type="InterPro" id="IPR037401">
    <property type="entry name" value="SnoaL-like"/>
</dbReference>
<protein>
    <submittedName>
        <fullName evidence="2">Nuclear transport factor 2 family protein</fullName>
    </submittedName>
</protein>
<dbReference type="Pfam" id="PF13577">
    <property type="entry name" value="SnoaL_4"/>
    <property type="match status" value="1"/>
</dbReference>
<sequence length="156" mass="17894">MRDIEAALRLVEDQLEIQQLAARFSDAANERDVVAFEAVWASQGAVWEIGDPLPARAEGRQQIVELNKQLMKIERYFMQLTHSGVITLDGDRATARFNIREHGRGENSFYDNLAVYNDVLVREPQGWRFLQRSYSYRFLDQGPFGGVAFEVLTPRS</sequence>
<dbReference type="SUPFAM" id="SSF54427">
    <property type="entry name" value="NTF2-like"/>
    <property type="match status" value="1"/>
</dbReference>
<comment type="caution">
    <text evidence="2">The sequence shown here is derived from an EMBL/GenBank/DDBJ whole genome shotgun (WGS) entry which is preliminary data.</text>
</comment>
<dbReference type="Proteomes" id="UP000386575">
    <property type="component" value="Unassembled WGS sequence"/>
</dbReference>
<feature type="domain" description="SnoaL-like" evidence="1">
    <location>
        <begin position="11"/>
        <end position="132"/>
    </location>
</feature>
<evidence type="ECO:0000313" key="2">
    <source>
        <dbReference type="EMBL" id="KAB1085359.1"/>
    </source>
</evidence>
<dbReference type="AlphaFoldDB" id="A0A6A1TLR3"/>
<proteinExistence type="predicted"/>
<accession>A0A6A1TLR3</accession>
<dbReference type="Gene3D" id="3.10.450.50">
    <property type="match status" value="1"/>
</dbReference>